<reference evidence="1" key="1">
    <citation type="submission" date="2023-08" db="EMBL/GenBank/DDBJ databases">
        <title>Black Yeasts Isolated from many extreme environments.</title>
        <authorList>
            <person name="Coleine C."/>
            <person name="Stajich J.E."/>
            <person name="Selbmann L."/>
        </authorList>
    </citation>
    <scope>NUCLEOTIDE SEQUENCE</scope>
    <source>
        <strain evidence="1">CCFEE 5810</strain>
    </source>
</reference>
<dbReference type="PANTHER" id="PTHR38111">
    <property type="entry name" value="ZN(2)-C6 FUNGAL-TYPE DOMAIN-CONTAINING PROTEIN-RELATED"/>
    <property type="match status" value="1"/>
</dbReference>
<dbReference type="EMBL" id="JAVRQU010000010">
    <property type="protein sequence ID" value="KAK5698121.1"/>
    <property type="molecule type" value="Genomic_DNA"/>
</dbReference>
<dbReference type="InterPro" id="IPR053178">
    <property type="entry name" value="Osmoadaptation_assoc"/>
</dbReference>
<gene>
    <name evidence="1" type="ORF">LTR97_007081</name>
</gene>
<evidence type="ECO:0000313" key="2">
    <source>
        <dbReference type="Proteomes" id="UP001310594"/>
    </source>
</evidence>
<evidence type="ECO:0000313" key="1">
    <source>
        <dbReference type="EMBL" id="KAK5698121.1"/>
    </source>
</evidence>
<sequence length="446" mass="49694">MPLLPRSLSRTALRAQLDGRFWTSYLPGGRTSTTSRVNFIEAAPLVPTLRHLASQDETARAALDACAFIVVGRLESNNVLLQHGWALYGRALCEVNRALQHPVKSHTDGTLAACRLLSFFEALRGGDDSDTISTQGPAWGRQVDGTVTLLDHRGPEKHNELHSHALFLEARMAAVNAGVVNRKGAALSSGSWRTVPWQGSERTLTDELFDVFADVTHRVQEQDEFNHRFIHVSRNNIASFTRHGRDLLRRCTQTGLSLCMWEEKAIRRCAEATQYQQQNTFAMPALEEVVMSHGFGFFELVMQYCTACTLHYTRTWLLLRRLTSQCSVVDPVMYPIPSPERYAAIITQHCSHYFEPDGGLLGAQQAFIPMGIALHCYAATGQVDSPEMEELIRVLDGYKLASLTGDFLRSAATSDPVPESIQGDVFDPVDHVRIATHFFRPEEGVA</sequence>
<comment type="caution">
    <text evidence="1">The sequence shown here is derived from an EMBL/GenBank/DDBJ whole genome shotgun (WGS) entry which is preliminary data.</text>
</comment>
<dbReference type="PANTHER" id="PTHR38111:SF11">
    <property type="entry name" value="TRANSCRIPTION FACTOR DOMAIN-CONTAINING PROTEIN-RELATED"/>
    <property type="match status" value="1"/>
</dbReference>
<dbReference type="AlphaFoldDB" id="A0AAN7W7E4"/>
<organism evidence="1 2">
    <name type="scientific">Elasticomyces elasticus</name>
    <dbReference type="NCBI Taxonomy" id="574655"/>
    <lineage>
        <taxon>Eukaryota</taxon>
        <taxon>Fungi</taxon>
        <taxon>Dikarya</taxon>
        <taxon>Ascomycota</taxon>
        <taxon>Pezizomycotina</taxon>
        <taxon>Dothideomycetes</taxon>
        <taxon>Dothideomycetidae</taxon>
        <taxon>Mycosphaerellales</taxon>
        <taxon>Teratosphaeriaceae</taxon>
        <taxon>Elasticomyces</taxon>
    </lineage>
</organism>
<name>A0AAN7W7E4_9PEZI</name>
<accession>A0AAN7W7E4</accession>
<proteinExistence type="predicted"/>
<dbReference type="Proteomes" id="UP001310594">
    <property type="component" value="Unassembled WGS sequence"/>
</dbReference>
<protein>
    <submittedName>
        <fullName evidence="1">Uncharacterized protein</fullName>
    </submittedName>
</protein>